<evidence type="ECO:0000313" key="5">
    <source>
        <dbReference type="EMBL" id="RCW77386.1"/>
    </source>
</evidence>
<accession>A0A368YDG9</accession>
<dbReference type="AlphaFoldDB" id="A0A368YDG9"/>
<name>A0A368YDG9_9BACI</name>
<evidence type="ECO:0000256" key="2">
    <source>
        <dbReference type="ARBA" id="ARBA00023002"/>
    </source>
</evidence>
<comment type="caution">
    <text evidence="5">The sequence shown here is derived from an EMBL/GenBank/DDBJ whole genome shotgun (WGS) entry which is preliminary data.</text>
</comment>
<dbReference type="SUPFAM" id="SSF55469">
    <property type="entry name" value="FMN-dependent nitroreductase-like"/>
    <property type="match status" value="1"/>
</dbReference>
<reference evidence="5 6" key="1">
    <citation type="submission" date="2018-07" db="EMBL/GenBank/DDBJ databases">
        <title>Genomic Encyclopedia of Type Strains, Phase IV (KMG-IV): sequencing the most valuable type-strain genomes for metagenomic binning, comparative biology and taxonomic classification.</title>
        <authorList>
            <person name="Goeker M."/>
        </authorList>
    </citation>
    <scope>NUCLEOTIDE SEQUENCE [LARGE SCALE GENOMIC DNA]</scope>
    <source>
        <strain evidence="5 6">DSM 27696</strain>
    </source>
</reference>
<evidence type="ECO:0000313" key="6">
    <source>
        <dbReference type="Proteomes" id="UP000252585"/>
    </source>
</evidence>
<dbReference type="InterPro" id="IPR029479">
    <property type="entry name" value="Nitroreductase"/>
</dbReference>
<dbReference type="Pfam" id="PF00881">
    <property type="entry name" value="Nitroreductase"/>
    <property type="match status" value="2"/>
</dbReference>
<dbReference type="Proteomes" id="UP000252585">
    <property type="component" value="Unassembled WGS sequence"/>
</dbReference>
<dbReference type="GO" id="GO:0016491">
    <property type="term" value="F:oxidoreductase activity"/>
    <property type="evidence" value="ECO:0007669"/>
    <property type="project" value="UniProtKB-KW"/>
</dbReference>
<dbReference type="EMBL" id="QPJJ01000001">
    <property type="protein sequence ID" value="RCW77386.1"/>
    <property type="molecule type" value="Genomic_DNA"/>
</dbReference>
<feature type="compositionally biased region" description="Basic and acidic residues" evidence="3">
    <location>
        <begin position="167"/>
        <end position="179"/>
    </location>
</feature>
<dbReference type="RefSeq" id="WP_114351319.1">
    <property type="nucleotide sequence ID" value="NZ_QPJJ01000001.1"/>
</dbReference>
<keyword evidence="2" id="KW-0560">Oxidoreductase</keyword>
<feature type="domain" description="Nitroreductase" evidence="4">
    <location>
        <begin position="22"/>
        <end position="80"/>
    </location>
</feature>
<gene>
    <name evidence="5" type="ORF">DFR57_101259</name>
</gene>
<dbReference type="OrthoDB" id="9782629at2"/>
<dbReference type="CDD" id="cd02138">
    <property type="entry name" value="TdsD-like"/>
    <property type="match status" value="1"/>
</dbReference>
<evidence type="ECO:0000256" key="1">
    <source>
        <dbReference type="ARBA" id="ARBA00007118"/>
    </source>
</evidence>
<dbReference type="PANTHER" id="PTHR43673:SF10">
    <property type="entry name" value="NADH DEHYDROGENASE_NAD(P)H NITROREDUCTASE XCC3605-RELATED"/>
    <property type="match status" value="1"/>
</dbReference>
<protein>
    <submittedName>
        <fullName evidence="5">Nitroreductase</fullName>
    </submittedName>
</protein>
<dbReference type="Gene3D" id="3.40.109.10">
    <property type="entry name" value="NADH Oxidase"/>
    <property type="match status" value="1"/>
</dbReference>
<proteinExistence type="inferred from homology"/>
<organism evidence="5 6">
    <name type="scientific">Saliterribacillus persicus</name>
    <dbReference type="NCBI Taxonomy" id="930114"/>
    <lineage>
        <taxon>Bacteria</taxon>
        <taxon>Bacillati</taxon>
        <taxon>Bacillota</taxon>
        <taxon>Bacilli</taxon>
        <taxon>Bacillales</taxon>
        <taxon>Bacillaceae</taxon>
        <taxon>Saliterribacillus</taxon>
    </lineage>
</organism>
<evidence type="ECO:0000259" key="4">
    <source>
        <dbReference type="Pfam" id="PF00881"/>
    </source>
</evidence>
<dbReference type="InterPro" id="IPR000415">
    <property type="entry name" value="Nitroreductase-like"/>
</dbReference>
<feature type="region of interest" description="Disordered" evidence="3">
    <location>
        <begin position="165"/>
        <end position="191"/>
    </location>
</feature>
<comment type="similarity">
    <text evidence="1">Belongs to the nitroreductase family.</text>
</comment>
<sequence>MPKETSEEIRKADYDVDEIFLKRWSPRSYEDKNVSEEDLFSVLEAARWAPSSMNKQPWRFIVARTKEDREKFHSFIMDANRVWCEKAPALVLIISDEEQGGTHAFDTGAAWGFMSLQAAKKGMITHAMGGFFKDQAKEALNIPDHFTLHAVVAVGYQADKSLLSDELQEREKPSDRKPLSETVMEGTYIQS</sequence>
<dbReference type="PANTHER" id="PTHR43673">
    <property type="entry name" value="NAD(P)H NITROREDUCTASE YDGI-RELATED"/>
    <property type="match status" value="1"/>
</dbReference>
<evidence type="ECO:0000256" key="3">
    <source>
        <dbReference type="SAM" id="MobiDB-lite"/>
    </source>
</evidence>
<keyword evidence="6" id="KW-1185">Reference proteome</keyword>
<feature type="domain" description="Nitroreductase" evidence="4">
    <location>
        <begin position="83"/>
        <end position="156"/>
    </location>
</feature>